<evidence type="ECO:0000313" key="1">
    <source>
        <dbReference type="EMBL" id="KAA8881873.1"/>
    </source>
</evidence>
<dbReference type="AlphaFoldDB" id="A0A5N0DYU7"/>
<dbReference type="OrthoDB" id="4560795at2"/>
<dbReference type="Proteomes" id="UP000323876">
    <property type="component" value="Unassembled WGS sequence"/>
</dbReference>
<dbReference type="RefSeq" id="WP_150407398.1">
    <property type="nucleotide sequence ID" value="NZ_VXLC01000031.1"/>
</dbReference>
<protein>
    <submittedName>
        <fullName evidence="1">Uncharacterized protein</fullName>
    </submittedName>
</protein>
<sequence>MSEELLTEAYEFLDSAKKTSTELDGSDYSVFFVQKALRSLAGNRQEEPVREVACLAYALYLAELLTEKCAGAHRVIEGDPWRLRDILVVSPSGPTYFVLSWVSKCLDDPEADNVAFRYAEALRGFGEFGRALSVYAQLAECVFAPGSDL</sequence>
<proteinExistence type="predicted"/>
<reference evidence="1 2" key="1">
    <citation type="submission" date="2019-09" db="EMBL/GenBank/DDBJ databases">
        <authorList>
            <person name="Wang X."/>
        </authorList>
    </citation>
    <scope>NUCLEOTIDE SEQUENCE [LARGE SCALE GENOMIC DNA]</scope>
    <source>
        <strain evidence="1 2">CICC 11023</strain>
    </source>
</reference>
<dbReference type="EMBL" id="VXLC01000031">
    <property type="protein sequence ID" value="KAA8881873.1"/>
    <property type="molecule type" value="Genomic_DNA"/>
</dbReference>
<gene>
    <name evidence="1" type="ORF">F3087_40090</name>
</gene>
<organism evidence="1 2">
    <name type="scientific">Nocardia colli</name>
    <dbReference type="NCBI Taxonomy" id="2545717"/>
    <lineage>
        <taxon>Bacteria</taxon>
        <taxon>Bacillati</taxon>
        <taxon>Actinomycetota</taxon>
        <taxon>Actinomycetes</taxon>
        <taxon>Mycobacteriales</taxon>
        <taxon>Nocardiaceae</taxon>
        <taxon>Nocardia</taxon>
    </lineage>
</organism>
<accession>A0A5N0DYU7</accession>
<keyword evidence="2" id="KW-1185">Reference proteome</keyword>
<comment type="caution">
    <text evidence="1">The sequence shown here is derived from an EMBL/GenBank/DDBJ whole genome shotgun (WGS) entry which is preliminary data.</text>
</comment>
<evidence type="ECO:0000313" key="2">
    <source>
        <dbReference type="Proteomes" id="UP000323876"/>
    </source>
</evidence>
<name>A0A5N0DYU7_9NOCA</name>